<name>A0A422QCZ4_9BURK</name>
<feature type="compositionally biased region" description="Basic and acidic residues" evidence="1">
    <location>
        <begin position="20"/>
        <end position="30"/>
    </location>
</feature>
<organism evidence="2 3">
    <name type="scientific">Massilia aurea</name>
    <dbReference type="NCBI Taxonomy" id="373040"/>
    <lineage>
        <taxon>Bacteria</taxon>
        <taxon>Pseudomonadati</taxon>
        <taxon>Pseudomonadota</taxon>
        <taxon>Betaproteobacteria</taxon>
        <taxon>Burkholderiales</taxon>
        <taxon>Oxalobacteraceae</taxon>
        <taxon>Telluria group</taxon>
        <taxon>Massilia</taxon>
    </lineage>
</organism>
<reference evidence="2" key="1">
    <citation type="submission" date="2014-10" db="EMBL/GenBank/DDBJ databases">
        <title>Massilia sp. genome.</title>
        <authorList>
            <person name="Xu B."/>
            <person name="Dai L."/>
            <person name="Huang Z."/>
        </authorList>
    </citation>
    <scope>NUCLEOTIDE SEQUENCE [LARGE SCALE GENOMIC DNA]</scope>
    <source>
        <strain evidence="2">CFS-1</strain>
    </source>
</reference>
<evidence type="ECO:0000313" key="3">
    <source>
        <dbReference type="Proteomes" id="UP000283254"/>
    </source>
</evidence>
<gene>
    <name evidence="2" type="ORF">NM04_26170</name>
</gene>
<protein>
    <submittedName>
        <fullName evidence="2">Uncharacterized protein</fullName>
    </submittedName>
</protein>
<feature type="region of interest" description="Disordered" evidence="1">
    <location>
        <begin position="1"/>
        <end position="64"/>
    </location>
</feature>
<dbReference type="EMBL" id="JSAB01000446">
    <property type="protein sequence ID" value="RNF27880.1"/>
    <property type="molecule type" value="Genomic_DNA"/>
</dbReference>
<feature type="compositionally biased region" description="Basic and acidic residues" evidence="1">
    <location>
        <begin position="1"/>
        <end position="12"/>
    </location>
</feature>
<dbReference type="RefSeq" id="WP_123072237.1">
    <property type="nucleotide sequence ID" value="NZ_JSAB01000446.1"/>
</dbReference>
<evidence type="ECO:0000313" key="2">
    <source>
        <dbReference type="EMBL" id="RNF27880.1"/>
    </source>
</evidence>
<keyword evidence="3" id="KW-1185">Reference proteome</keyword>
<dbReference type="AlphaFoldDB" id="A0A422QCZ4"/>
<dbReference type="Proteomes" id="UP000283254">
    <property type="component" value="Unassembled WGS sequence"/>
</dbReference>
<accession>A0A422QCZ4</accession>
<evidence type="ECO:0000256" key="1">
    <source>
        <dbReference type="SAM" id="MobiDB-lite"/>
    </source>
</evidence>
<sequence>MIDRGPDRRWRDTGPGQLLPERRDGLDRRALAAPAPSMRGMIRPGVGEAQPPRERRQYADSGME</sequence>
<comment type="caution">
    <text evidence="2">The sequence shown here is derived from an EMBL/GenBank/DDBJ whole genome shotgun (WGS) entry which is preliminary data.</text>
</comment>
<proteinExistence type="predicted"/>